<comment type="caution">
    <text evidence="3">The sequence shown here is derived from an EMBL/GenBank/DDBJ whole genome shotgun (WGS) entry which is preliminary data.</text>
</comment>
<accession>A0ABT4UR60</accession>
<keyword evidence="1" id="KW-1133">Transmembrane helix</keyword>
<keyword evidence="4" id="KW-1185">Reference proteome</keyword>
<feature type="transmembrane region" description="Helical" evidence="1">
    <location>
        <begin position="52"/>
        <end position="71"/>
    </location>
</feature>
<keyword evidence="1" id="KW-0812">Transmembrane</keyword>
<evidence type="ECO:0000313" key="4">
    <source>
        <dbReference type="Proteomes" id="UP001210380"/>
    </source>
</evidence>
<proteinExistence type="predicted"/>
<protein>
    <submittedName>
        <fullName evidence="3">DUF3592 domain-containing protein</fullName>
    </submittedName>
</protein>
<organism evidence="3 4">
    <name type="scientific">Saccharopolyspora oryzae</name>
    <dbReference type="NCBI Taxonomy" id="2997343"/>
    <lineage>
        <taxon>Bacteria</taxon>
        <taxon>Bacillati</taxon>
        <taxon>Actinomycetota</taxon>
        <taxon>Actinomycetes</taxon>
        <taxon>Pseudonocardiales</taxon>
        <taxon>Pseudonocardiaceae</taxon>
        <taxon>Saccharopolyspora</taxon>
    </lineage>
</organism>
<dbReference type="EMBL" id="JAQGLA010000002">
    <property type="protein sequence ID" value="MDA3624205.1"/>
    <property type="molecule type" value="Genomic_DNA"/>
</dbReference>
<evidence type="ECO:0000256" key="1">
    <source>
        <dbReference type="SAM" id="Phobius"/>
    </source>
</evidence>
<evidence type="ECO:0000313" key="3">
    <source>
        <dbReference type="EMBL" id="MDA3624205.1"/>
    </source>
</evidence>
<dbReference type="Proteomes" id="UP001210380">
    <property type="component" value="Unassembled WGS sequence"/>
</dbReference>
<feature type="transmembrane region" description="Helical" evidence="1">
    <location>
        <begin position="160"/>
        <end position="178"/>
    </location>
</feature>
<dbReference type="RefSeq" id="WP_270946768.1">
    <property type="nucleotide sequence ID" value="NZ_JAQGLA010000002.1"/>
</dbReference>
<sequence length="183" mass="19978">MNEGGRLSNPGSRPSSFAFLKSARNAVAGRAGALRFERAAGLGIRLKWERSVLWVILGGLVFVLAGGWAAYQGWRLNRTGERVPGTVVDLHWRHSTGSHRNRRICYPVVEFRTAEGRLVRAKTRVGGSSSPEKGAQVQVLYDPAKPEEVVIDTASGRANWLPLVAVVVGLGLIVWVIMHPGKF</sequence>
<keyword evidence="1" id="KW-0472">Membrane</keyword>
<gene>
    <name evidence="3" type="ORF">OU415_02085</name>
</gene>
<evidence type="ECO:0000259" key="2">
    <source>
        <dbReference type="Pfam" id="PF12158"/>
    </source>
</evidence>
<feature type="domain" description="DUF3592" evidence="2">
    <location>
        <begin position="83"/>
        <end position="154"/>
    </location>
</feature>
<dbReference type="Pfam" id="PF12158">
    <property type="entry name" value="DUF3592"/>
    <property type="match status" value="1"/>
</dbReference>
<name>A0ABT4UR60_9PSEU</name>
<reference evidence="3 4" key="1">
    <citation type="submission" date="2022-11" db="EMBL/GenBank/DDBJ databases">
        <title>Draft genome sequence of Saccharopolyspora sp. WRP15-2 isolated from rhizosphere soils of wild rice in Thailand.</title>
        <authorList>
            <person name="Duangmal K."/>
            <person name="Kammanee S."/>
            <person name="Muangham S."/>
        </authorList>
    </citation>
    <scope>NUCLEOTIDE SEQUENCE [LARGE SCALE GENOMIC DNA]</scope>
    <source>
        <strain evidence="3 4">WRP15-2</strain>
    </source>
</reference>
<dbReference type="InterPro" id="IPR021994">
    <property type="entry name" value="DUF3592"/>
</dbReference>